<dbReference type="AlphaFoldDB" id="A0A2P8CBP8"/>
<protein>
    <submittedName>
        <fullName evidence="2">Uncharacterized protein</fullName>
    </submittedName>
</protein>
<keyword evidence="4" id="KW-1185">Reference proteome</keyword>
<dbReference type="EMBL" id="BLAU01000001">
    <property type="protein sequence ID" value="GET22858.1"/>
    <property type="molecule type" value="Genomic_DNA"/>
</dbReference>
<evidence type="ECO:0000313" key="4">
    <source>
        <dbReference type="Proteomes" id="UP000396862"/>
    </source>
</evidence>
<sequence>MHRKRTGINVGDVALQMLNIVTLASLNLDMEPETTPRSFKRIKLYNHSNDTMKVNLVTNVFWSDDEYNDILDIRIPPKQHTRLMVPLGADYNVYFHDSAEGKDEMITINTADFKRIGLTPGMTLTGEK</sequence>
<accession>A0A2P8CBP8</accession>
<name>A0A2P8CBP8_9BACT</name>
<dbReference type="Proteomes" id="UP000396862">
    <property type="component" value="Unassembled WGS sequence"/>
</dbReference>
<organism evidence="2 3">
    <name type="scientific">Prolixibacter denitrificans</name>
    <dbReference type="NCBI Taxonomy" id="1541063"/>
    <lineage>
        <taxon>Bacteria</taxon>
        <taxon>Pseudomonadati</taxon>
        <taxon>Bacteroidota</taxon>
        <taxon>Bacteroidia</taxon>
        <taxon>Marinilabiliales</taxon>
        <taxon>Prolixibacteraceae</taxon>
        <taxon>Prolixibacter</taxon>
    </lineage>
</organism>
<comment type="caution">
    <text evidence="2">The sequence shown here is derived from an EMBL/GenBank/DDBJ whole genome shotgun (WGS) entry which is preliminary data.</text>
</comment>
<evidence type="ECO:0000313" key="3">
    <source>
        <dbReference type="Proteomes" id="UP000240621"/>
    </source>
</evidence>
<reference evidence="2 3" key="1">
    <citation type="submission" date="2018-03" db="EMBL/GenBank/DDBJ databases">
        <title>Genomic Encyclopedia of Archaeal and Bacterial Type Strains, Phase II (KMG-II): from individual species to whole genera.</title>
        <authorList>
            <person name="Goeker M."/>
        </authorList>
    </citation>
    <scope>NUCLEOTIDE SEQUENCE [LARGE SCALE GENOMIC DNA]</scope>
    <source>
        <strain evidence="2 3">DSM 27267</strain>
    </source>
</reference>
<evidence type="ECO:0000313" key="2">
    <source>
        <dbReference type="EMBL" id="PSK82398.1"/>
    </source>
</evidence>
<proteinExistence type="predicted"/>
<evidence type="ECO:0000313" key="1">
    <source>
        <dbReference type="EMBL" id="GET22858.1"/>
    </source>
</evidence>
<reference evidence="1 4" key="2">
    <citation type="submission" date="2019-10" db="EMBL/GenBank/DDBJ databases">
        <title>Prolixibacter strains distinguished by the presence of nitrate reductase genes were adept at nitrate-dependent anaerobic corrosion of metallic iron and carbon steel.</title>
        <authorList>
            <person name="Iino T."/>
            <person name="Shono N."/>
            <person name="Ito K."/>
            <person name="Nakamura R."/>
            <person name="Sueoka K."/>
            <person name="Harayama S."/>
            <person name="Ohkuma M."/>
        </authorList>
    </citation>
    <scope>NUCLEOTIDE SEQUENCE [LARGE SCALE GENOMIC DNA]</scope>
    <source>
        <strain evidence="1 4">MIC1-1</strain>
    </source>
</reference>
<dbReference type="Proteomes" id="UP000240621">
    <property type="component" value="Unassembled WGS sequence"/>
</dbReference>
<dbReference type="EMBL" id="PYGC01000006">
    <property type="protein sequence ID" value="PSK82398.1"/>
    <property type="molecule type" value="Genomic_DNA"/>
</dbReference>
<gene>
    <name evidence="2" type="ORF">CLV93_106142</name>
    <name evidence="1" type="ORF">JCM18694_31040</name>
</gene>